<evidence type="ECO:0000256" key="4">
    <source>
        <dbReference type="PROSITE-ProRule" id="PRU00236"/>
    </source>
</evidence>
<keyword evidence="4" id="KW-0862">Zinc</keyword>
<dbReference type="InterPro" id="IPR029035">
    <property type="entry name" value="DHS-like_NAD/FAD-binding_dom"/>
</dbReference>
<feature type="binding site" evidence="4">
    <location>
        <position position="183"/>
    </location>
    <ligand>
        <name>Zn(2+)</name>
        <dbReference type="ChEBI" id="CHEBI:29105"/>
    </ligand>
</feature>
<feature type="domain" description="Deacetylase sirtuin-type" evidence="5">
    <location>
        <begin position="1"/>
        <end position="281"/>
    </location>
</feature>
<proteinExistence type="predicted"/>
<protein>
    <recommendedName>
        <fullName evidence="1">protein acetyllysine N-acetyltransferase</fullName>
        <ecNumber evidence="1">2.3.1.286</ecNumber>
    </recommendedName>
</protein>
<dbReference type="GO" id="GO:0017136">
    <property type="term" value="F:histone deacetylase activity, NAD-dependent"/>
    <property type="evidence" value="ECO:0007669"/>
    <property type="project" value="TreeGrafter"/>
</dbReference>
<dbReference type="EC" id="2.3.1.286" evidence="1"/>
<dbReference type="SUPFAM" id="SSF52467">
    <property type="entry name" value="DHS-like NAD/FAD-binding domain"/>
    <property type="match status" value="1"/>
</dbReference>
<dbReference type="GO" id="GO:0070403">
    <property type="term" value="F:NAD+ binding"/>
    <property type="evidence" value="ECO:0007669"/>
    <property type="project" value="InterPro"/>
</dbReference>
<dbReference type="InterPro" id="IPR026590">
    <property type="entry name" value="Ssirtuin_cat_dom"/>
</dbReference>
<dbReference type="EMBL" id="FZOT01000001">
    <property type="protein sequence ID" value="SNS14394.1"/>
    <property type="molecule type" value="Genomic_DNA"/>
</dbReference>
<feature type="active site" description="Proton acceptor" evidence="4">
    <location>
        <position position="124"/>
    </location>
</feature>
<name>A0A239C4P8_9BURK</name>
<feature type="binding site" evidence="4">
    <location>
        <position position="186"/>
    </location>
    <ligand>
        <name>Zn(2+)</name>
        <dbReference type="ChEBI" id="CHEBI:29105"/>
    </ligand>
</feature>
<dbReference type="Gene3D" id="3.40.50.1220">
    <property type="entry name" value="TPP-binding domain"/>
    <property type="match status" value="1"/>
</dbReference>
<dbReference type="InterPro" id="IPR026591">
    <property type="entry name" value="Sirtuin_cat_small_dom_sf"/>
</dbReference>
<dbReference type="PANTHER" id="PTHR11085:SF10">
    <property type="entry name" value="NAD-DEPENDENT PROTEIN DEACYLASE SIRTUIN-5, MITOCHONDRIAL-RELATED"/>
    <property type="match status" value="1"/>
</dbReference>
<evidence type="ECO:0000259" key="5">
    <source>
        <dbReference type="PROSITE" id="PS50305"/>
    </source>
</evidence>
<keyword evidence="2" id="KW-0808">Transferase</keyword>
<dbReference type="AlphaFoldDB" id="A0A239C4P8"/>
<dbReference type="GO" id="GO:0046872">
    <property type="term" value="F:metal ion binding"/>
    <property type="evidence" value="ECO:0007669"/>
    <property type="project" value="UniProtKB-KW"/>
</dbReference>
<keyword evidence="7" id="KW-1185">Reference proteome</keyword>
<dbReference type="PROSITE" id="PS50305">
    <property type="entry name" value="SIRTUIN"/>
    <property type="match status" value="1"/>
</dbReference>
<evidence type="ECO:0000256" key="1">
    <source>
        <dbReference type="ARBA" id="ARBA00012928"/>
    </source>
</evidence>
<dbReference type="RefSeq" id="WP_089397452.1">
    <property type="nucleotide sequence ID" value="NZ_FZOT01000001.1"/>
</dbReference>
<dbReference type="InterPro" id="IPR003000">
    <property type="entry name" value="Sirtuin"/>
</dbReference>
<feature type="binding site" evidence="4">
    <location>
        <position position="135"/>
    </location>
    <ligand>
        <name>Zn(2+)</name>
        <dbReference type="ChEBI" id="CHEBI:29105"/>
    </ligand>
</feature>
<dbReference type="InterPro" id="IPR050134">
    <property type="entry name" value="NAD-dep_sirtuin_deacylases"/>
</dbReference>
<dbReference type="Pfam" id="PF02146">
    <property type="entry name" value="SIR2"/>
    <property type="match status" value="1"/>
</dbReference>
<evidence type="ECO:0000313" key="7">
    <source>
        <dbReference type="Proteomes" id="UP000198284"/>
    </source>
</evidence>
<accession>A0A239C4P8</accession>
<gene>
    <name evidence="6" type="ORF">SAMN06265795_101222</name>
</gene>
<evidence type="ECO:0000313" key="6">
    <source>
        <dbReference type="EMBL" id="SNS14394.1"/>
    </source>
</evidence>
<reference evidence="6 7" key="1">
    <citation type="submission" date="2017-06" db="EMBL/GenBank/DDBJ databases">
        <authorList>
            <person name="Kim H.J."/>
            <person name="Triplett B.A."/>
        </authorList>
    </citation>
    <scope>NUCLEOTIDE SEQUENCE [LARGE SCALE GENOMIC DNA]</scope>
    <source>
        <strain evidence="6 7">U15</strain>
    </source>
</reference>
<evidence type="ECO:0000256" key="2">
    <source>
        <dbReference type="ARBA" id="ARBA00022679"/>
    </source>
</evidence>
<evidence type="ECO:0000256" key="3">
    <source>
        <dbReference type="ARBA" id="ARBA00023027"/>
    </source>
</evidence>
<keyword evidence="4" id="KW-0479">Metal-binding</keyword>
<dbReference type="OrthoDB" id="9800582at2"/>
<dbReference type="NCBIfam" id="NF003738">
    <property type="entry name" value="PRK05333.1"/>
    <property type="match status" value="1"/>
</dbReference>
<sequence length="281" mass="30251">MNALAAPADLSRLADFAQRHPGLLLLTGAGVSTASGIPDYRDRDGVRRGRAPIQGPDFIAQEAVRKRYWARSMVGWPRLAQAQPNAAHRAIAELEARGWISAVVTQNVDGLHGRAGSRRLTELHGNIHWIGCSACGSRFERARMQVWLEQANPHLAGAAALPAPDGDAHLEPELLDDFRVPACPHCDGLLKPDVVFFGDGVPAIRAEQARLAMEAADALLVAGSSLMVLSSFRLCRMAAEQGKPIVAVNFGKTRADDLLNFKVDAPAEQALPWLAGQLGKR</sequence>
<dbReference type="PANTHER" id="PTHR11085">
    <property type="entry name" value="NAD-DEPENDENT PROTEIN DEACYLASE SIRTUIN-5, MITOCHONDRIAL-RELATED"/>
    <property type="match status" value="1"/>
</dbReference>
<dbReference type="Gene3D" id="3.30.1600.10">
    <property type="entry name" value="SIR2/SIRT2 'Small Domain"/>
    <property type="match status" value="1"/>
</dbReference>
<dbReference type="Proteomes" id="UP000198284">
    <property type="component" value="Unassembled WGS sequence"/>
</dbReference>
<organism evidence="6 7">
    <name type="scientific">Noviherbaspirillum humi</name>
    <dbReference type="NCBI Taxonomy" id="1688639"/>
    <lineage>
        <taxon>Bacteria</taxon>
        <taxon>Pseudomonadati</taxon>
        <taxon>Pseudomonadota</taxon>
        <taxon>Betaproteobacteria</taxon>
        <taxon>Burkholderiales</taxon>
        <taxon>Oxalobacteraceae</taxon>
        <taxon>Noviherbaspirillum</taxon>
    </lineage>
</organism>
<feature type="binding site" evidence="4">
    <location>
        <position position="132"/>
    </location>
    <ligand>
        <name>Zn(2+)</name>
        <dbReference type="ChEBI" id="CHEBI:29105"/>
    </ligand>
</feature>
<keyword evidence="3" id="KW-0520">NAD</keyword>